<dbReference type="InterPro" id="IPR058245">
    <property type="entry name" value="NreC/VraR/RcsB-like_REC"/>
</dbReference>
<keyword evidence="1 3" id="KW-0597">Phosphoprotein</keyword>
<proteinExistence type="predicted"/>
<organism evidence="6 7">
    <name type="scientific">Streptomyces monticola</name>
    <dbReference type="NCBI Taxonomy" id="2666263"/>
    <lineage>
        <taxon>Bacteria</taxon>
        <taxon>Bacillati</taxon>
        <taxon>Actinomycetota</taxon>
        <taxon>Actinomycetes</taxon>
        <taxon>Kitasatosporales</taxon>
        <taxon>Streptomycetaceae</taxon>
        <taxon>Streptomyces</taxon>
    </lineage>
</organism>
<protein>
    <submittedName>
        <fullName evidence="6">Response regulator</fullName>
    </submittedName>
</protein>
<dbReference type="SUPFAM" id="SSF52172">
    <property type="entry name" value="CheY-like"/>
    <property type="match status" value="1"/>
</dbReference>
<evidence type="ECO:0000256" key="1">
    <source>
        <dbReference type="ARBA" id="ARBA00022553"/>
    </source>
</evidence>
<evidence type="ECO:0000259" key="4">
    <source>
        <dbReference type="PROSITE" id="PS50043"/>
    </source>
</evidence>
<dbReference type="Pfam" id="PF00072">
    <property type="entry name" value="Response_reg"/>
    <property type="match status" value="1"/>
</dbReference>
<dbReference type="PROSITE" id="PS50110">
    <property type="entry name" value="RESPONSE_REGULATORY"/>
    <property type="match status" value="1"/>
</dbReference>
<evidence type="ECO:0000313" key="7">
    <source>
        <dbReference type="Proteomes" id="UP001596523"/>
    </source>
</evidence>
<comment type="caution">
    <text evidence="6">The sequence shown here is derived from an EMBL/GenBank/DDBJ whole genome shotgun (WGS) entry which is preliminary data.</text>
</comment>
<accession>A0ABW2JGF2</accession>
<keyword evidence="2" id="KW-0238">DNA-binding</keyword>
<dbReference type="EMBL" id="JBHTCF010000004">
    <property type="protein sequence ID" value="MFC7304817.1"/>
    <property type="molecule type" value="Genomic_DNA"/>
</dbReference>
<dbReference type="Gene3D" id="3.40.50.2300">
    <property type="match status" value="1"/>
</dbReference>
<dbReference type="Pfam" id="PF00196">
    <property type="entry name" value="GerE"/>
    <property type="match status" value="1"/>
</dbReference>
<reference evidence="7" key="1">
    <citation type="journal article" date="2019" name="Int. J. Syst. Evol. Microbiol.">
        <title>The Global Catalogue of Microorganisms (GCM) 10K type strain sequencing project: providing services to taxonomists for standard genome sequencing and annotation.</title>
        <authorList>
            <consortium name="The Broad Institute Genomics Platform"/>
            <consortium name="The Broad Institute Genome Sequencing Center for Infectious Disease"/>
            <person name="Wu L."/>
            <person name="Ma J."/>
        </authorList>
    </citation>
    <scope>NUCLEOTIDE SEQUENCE [LARGE SCALE GENOMIC DNA]</scope>
    <source>
        <strain evidence="7">SYNS20</strain>
    </source>
</reference>
<evidence type="ECO:0000256" key="2">
    <source>
        <dbReference type="ARBA" id="ARBA00023125"/>
    </source>
</evidence>
<evidence type="ECO:0000313" key="6">
    <source>
        <dbReference type="EMBL" id="MFC7304817.1"/>
    </source>
</evidence>
<gene>
    <name evidence="6" type="ORF">ACFQVC_11370</name>
</gene>
<dbReference type="InterPro" id="IPR000792">
    <property type="entry name" value="Tscrpt_reg_LuxR_C"/>
</dbReference>
<dbReference type="SUPFAM" id="SSF46894">
    <property type="entry name" value="C-terminal effector domain of the bipartite response regulators"/>
    <property type="match status" value="1"/>
</dbReference>
<dbReference type="PROSITE" id="PS50043">
    <property type="entry name" value="HTH_LUXR_2"/>
    <property type="match status" value="1"/>
</dbReference>
<name>A0ABW2JGF2_9ACTN</name>
<dbReference type="InterPro" id="IPR039420">
    <property type="entry name" value="WalR-like"/>
</dbReference>
<feature type="domain" description="Response regulatory" evidence="5">
    <location>
        <begin position="19"/>
        <end position="135"/>
    </location>
</feature>
<dbReference type="InterPro" id="IPR016032">
    <property type="entry name" value="Sig_transdc_resp-reg_C-effctor"/>
</dbReference>
<dbReference type="PRINTS" id="PR00038">
    <property type="entry name" value="HTHLUXR"/>
</dbReference>
<dbReference type="RefSeq" id="WP_381829678.1">
    <property type="nucleotide sequence ID" value="NZ_JBHTCF010000004.1"/>
</dbReference>
<keyword evidence="7" id="KW-1185">Reference proteome</keyword>
<dbReference type="Proteomes" id="UP001596523">
    <property type="component" value="Unassembled WGS sequence"/>
</dbReference>
<evidence type="ECO:0000256" key="3">
    <source>
        <dbReference type="PROSITE-ProRule" id="PRU00169"/>
    </source>
</evidence>
<dbReference type="CDD" id="cd17535">
    <property type="entry name" value="REC_NarL-like"/>
    <property type="match status" value="1"/>
</dbReference>
<dbReference type="PANTHER" id="PTHR43214">
    <property type="entry name" value="TWO-COMPONENT RESPONSE REGULATOR"/>
    <property type="match status" value="1"/>
</dbReference>
<dbReference type="InterPro" id="IPR001789">
    <property type="entry name" value="Sig_transdc_resp-reg_receiver"/>
</dbReference>
<feature type="domain" description="HTH luxR-type" evidence="4">
    <location>
        <begin position="158"/>
        <end position="223"/>
    </location>
</feature>
<evidence type="ECO:0000259" key="5">
    <source>
        <dbReference type="PROSITE" id="PS50110"/>
    </source>
</evidence>
<dbReference type="PANTHER" id="PTHR43214:SF43">
    <property type="entry name" value="TWO-COMPONENT RESPONSE REGULATOR"/>
    <property type="match status" value="1"/>
</dbReference>
<dbReference type="SMART" id="SM00448">
    <property type="entry name" value="REC"/>
    <property type="match status" value="1"/>
</dbReference>
<feature type="modified residue" description="4-aspartylphosphate" evidence="3">
    <location>
        <position position="70"/>
    </location>
</feature>
<sequence>MKAVGYGEERAAAGGETIRILIADDHTLLREALIGVLSIEDDFEVVAEASDGRSAVAAAREHRPDIVLLDIEMPENDPAVTVRAIAEVAPESRVIILTMYDDSALAQELTQLGIGAYLHKQATRKSLALAIRSVAEGNRHMVISAPGPAAAAHPGRRTQTPVPALSARELEVLHHVGLALSNRQIASRLALSEGTVKRHLRNIFVKLEAVSRLDALNRAVAHGLMPPPHRPARTPAR</sequence>
<dbReference type="SMART" id="SM00421">
    <property type="entry name" value="HTH_LUXR"/>
    <property type="match status" value="1"/>
</dbReference>
<dbReference type="InterPro" id="IPR011006">
    <property type="entry name" value="CheY-like_superfamily"/>
</dbReference>
<dbReference type="CDD" id="cd06170">
    <property type="entry name" value="LuxR_C_like"/>
    <property type="match status" value="1"/>
</dbReference>